<dbReference type="Gene3D" id="3.30.470.20">
    <property type="entry name" value="ATP-grasp fold, B domain"/>
    <property type="match status" value="1"/>
</dbReference>
<dbReference type="SUPFAM" id="SSF56059">
    <property type="entry name" value="Glutathione synthetase ATP-binding domain-like"/>
    <property type="match status" value="1"/>
</dbReference>
<dbReference type="InterPro" id="IPR011761">
    <property type="entry name" value="ATP-grasp"/>
</dbReference>
<dbReference type="Pfam" id="PF18603">
    <property type="entry name" value="LAL_C2"/>
    <property type="match status" value="1"/>
</dbReference>
<name>A0A917XNE7_9ACTN</name>
<dbReference type="Proteomes" id="UP000653411">
    <property type="component" value="Unassembled WGS sequence"/>
</dbReference>
<keyword evidence="3" id="KW-0067">ATP-binding</keyword>
<gene>
    <name evidence="5" type="ORF">GCM10011578_093930</name>
</gene>
<keyword evidence="6" id="KW-1185">Reference proteome</keyword>
<protein>
    <recommendedName>
        <fullName evidence="4">ATP-grasp domain-containing protein</fullName>
    </recommendedName>
</protein>
<accession>A0A917XNE7</accession>
<keyword evidence="2" id="KW-0663">Pyridoxal phosphate</keyword>
<reference evidence="5" key="1">
    <citation type="journal article" date="2014" name="Int. J. Syst. Evol. Microbiol.">
        <title>Complete genome sequence of Corynebacterium casei LMG S-19264T (=DSM 44701T), isolated from a smear-ripened cheese.</title>
        <authorList>
            <consortium name="US DOE Joint Genome Institute (JGI-PGF)"/>
            <person name="Walter F."/>
            <person name="Albersmeier A."/>
            <person name="Kalinowski J."/>
            <person name="Ruckert C."/>
        </authorList>
    </citation>
    <scope>NUCLEOTIDE SEQUENCE</scope>
    <source>
        <strain evidence="5">CGMCC 4.7110</strain>
    </source>
</reference>
<dbReference type="CDD" id="cd01561">
    <property type="entry name" value="CBS_like"/>
    <property type="match status" value="1"/>
</dbReference>
<dbReference type="Pfam" id="PF00291">
    <property type="entry name" value="PALP"/>
    <property type="match status" value="1"/>
</dbReference>
<proteinExistence type="predicted"/>
<dbReference type="InterPro" id="IPR040570">
    <property type="entry name" value="LAL_C2"/>
</dbReference>
<dbReference type="GO" id="GO:1901605">
    <property type="term" value="P:alpha-amino acid metabolic process"/>
    <property type="evidence" value="ECO:0007669"/>
    <property type="project" value="UniProtKB-ARBA"/>
</dbReference>
<sequence>MIFDDLVGAIGHTPLVRLRTAPADVTVTAKLELQNQFAMKDRVARQVIREARENGVLAPGTPIIESSSGTMALGLALVGNVLGHPVHIVTDPRIDAITLAKLTALGCSVHVVEAMTSNGWQSARLERLAGLREEYPGAFWPRQYSNPQNPLAYAALAEELVADLGRIDVLVGAVGSGGSLCGTARALRRALQAADVSDPLRVIGVDATGSVLFGQPDQPGRRQSGIGNSLIPGNLDYRQIDEIHWLNDREAFVATRDLASAEGIFAGNSSGSVYQVLKHLAATVAPGTRVVGIFPDRGDRYVDTIYDDGYWQQAGLADLPVRTEPLRVEYGTEVSSWARAEVPSTPRRRLRLVFVESNTTGTGMLALSRARDLGLAPVVVTNWPGRYAGIGEADCQIIRCDTNSADTLAAAVLAQFAPDEVAGVTTTSEFYLEAAASLAESLRLPGNSPEAVSACRRKSATRQLLADAGLPQPVSVPVTRAAEVPEAVAATGLPCVVKPTADSASTGVLLCDSVEQAQEHAAKMLAITHNVREQVVPPEVLVEEFVQGPEFSVETIFVDGALQLVGITRKSVSPPPSFVELRHAFPAPLDEAASGEIEQTVRTAIKAIGLRHGACHTELRLTPAGPTIIEINARLAGGMIPELIRLAGGPDLLTQQLRAAAGMAVELPQGARNPTGVAFITSSAEGRLASLDGIEAVRHLDGVAEVRISRRPGDPVKPATDAYDRIGYVIASADSVPRLDQLLDSALEGITVRLAND</sequence>
<dbReference type="SUPFAM" id="SSF53686">
    <property type="entry name" value="Tryptophan synthase beta subunit-like PLP-dependent enzymes"/>
    <property type="match status" value="1"/>
</dbReference>
<reference evidence="5" key="2">
    <citation type="submission" date="2020-09" db="EMBL/GenBank/DDBJ databases">
        <authorList>
            <person name="Sun Q."/>
            <person name="Zhou Y."/>
        </authorList>
    </citation>
    <scope>NUCLEOTIDE SEQUENCE</scope>
    <source>
        <strain evidence="5">CGMCC 4.7110</strain>
    </source>
</reference>
<dbReference type="InterPro" id="IPR050214">
    <property type="entry name" value="Cys_Synth/Cystath_Beta-Synth"/>
</dbReference>
<dbReference type="Pfam" id="PF13535">
    <property type="entry name" value="ATP-grasp_4"/>
    <property type="match status" value="1"/>
</dbReference>
<comment type="cofactor">
    <cofactor evidence="1">
        <name>pyridoxal 5'-phosphate</name>
        <dbReference type="ChEBI" id="CHEBI:597326"/>
    </cofactor>
</comment>
<dbReference type="Gene3D" id="3.40.50.20">
    <property type="match status" value="1"/>
</dbReference>
<dbReference type="PROSITE" id="PS50975">
    <property type="entry name" value="ATP_GRASP"/>
    <property type="match status" value="1"/>
</dbReference>
<evidence type="ECO:0000259" key="4">
    <source>
        <dbReference type="PROSITE" id="PS50975"/>
    </source>
</evidence>
<comment type="caution">
    <text evidence="5">The sequence shown here is derived from an EMBL/GenBank/DDBJ whole genome shotgun (WGS) entry which is preliminary data.</text>
</comment>
<dbReference type="EMBL" id="BMML01000040">
    <property type="protein sequence ID" value="GGN43645.1"/>
    <property type="molecule type" value="Genomic_DNA"/>
</dbReference>
<evidence type="ECO:0000256" key="2">
    <source>
        <dbReference type="ARBA" id="ARBA00022898"/>
    </source>
</evidence>
<organism evidence="5 6">
    <name type="scientific">Streptomyces fuscichromogenes</name>
    <dbReference type="NCBI Taxonomy" id="1324013"/>
    <lineage>
        <taxon>Bacteria</taxon>
        <taxon>Bacillati</taxon>
        <taxon>Actinomycetota</taxon>
        <taxon>Actinomycetes</taxon>
        <taxon>Kitasatosporales</taxon>
        <taxon>Streptomycetaceae</taxon>
        <taxon>Streptomyces</taxon>
    </lineage>
</organism>
<dbReference type="Gene3D" id="3.40.50.1100">
    <property type="match status" value="2"/>
</dbReference>
<evidence type="ECO:0000256" key="3">
    <source>
        <dbReference type="PROSITE-ProRule" id="PRU00409"/>
    </source>
</evidence>
<dbReference type="RefSeq" id="WP_189269114.1">
    <property type="nucleotide sequence ID" value="NZ_BMML01000040.1"/>
</dbReference>
<dbReference type="SMART" id="SM01209">
    <property type="entry name" value="GARS_A"/>
    <property type="match status" value="1"/>
</dbReference>
<evidence type="ECO:0000313" key="6">
    <source>
        <dbReference type="Proteomes" id="UP000653411"/>
    </source>
</evidence>
<evidence type="ECO:0000256" key="1">
    <source>
        <dbReference type="ARBA" id="ARBA00001933"/>
    </source>
</evidence>
<dbReference type="GO" id="GO:0046872">
    <property type="term" value="F:metal ion binding"/>
    <property type="evidence" value="ECO:0007669"/>
    <property type="project" value="InterPro"/>
</dbReference>
<evidence type="ECO:0000313" key="5">
    <source>
        <dbReference type="EMBL" id="GGN43645.1"/>
    </source>
</evidence>
<feature type="domain" description="ATP-grasp" evidence="4">
    <location>
        <begin position="462"/>
        <end position="661"/>
    </location>
</feature>
<dbReference type="GO" id="GO:0005524">
    <property type="term" value="F:ATP binding"/>
    <property type="evidence" value="ECO:0007669"/>
    <property type="project" value="UniProtKB-UniRule"/>
</dbReference>
<dbReference type="InterPro" id="IPR001926">
    <property type="entry name" value="TrpB-like_PALP"/>
</dbReference>
<dbReference type="InterPro" id="IPR036052">
    <property type="entry name" value="TrpB-like_PALP_sf"/>
</dbReference>
<dbReference type="AlphaFoldDB" id="A0A917XNE7"/>
<dbReference type="PANTHER" id="PTHR10314">
    <property type="entry name" value="CYSTATHIONINE BETA-SYNTHASE"/>
    <property type="match status" value="1"/>
</dbReference>
<keyword evidence="3" id="KW-0547">Nucleotide-binding</keyword>